<reference evidence="3" key="1">
    <citation type="submission" date="2020-08" db="EMBL/GenBank/DDBJ databases">
        <title>Genome public.</title>
        <authorList>
            <person name="Liu C."/>
            <person name="Sun Q."/>
        </authorList>
    </citation>
    <scope>NUCLEOTIDE SEQUENCE</scope>
    <source>
        <strain evidence="3">NSJ-50</strain>
    </source>
</reference>
<evidence type="ECO:0000313" key="4">
    <source>
        <dbReference type="Proteomes" id="UP000647416"/>
    </source>
</evidence>
<feature type="signal peptide" evidence="1">
    <location>
        <begin position="1"/>
        <end position="20"/>
    </location>
</feature>
<evidence type="ECO:0000256" key="1">
    <source>
        <dbReference type="SAM" id="SignalP"/>
    </source>
</evidence>
<dbReference type="Proteomes" id="UP000647416">
    <property type="component" value="Unassembled WGS sequence"/>
</dbReference>
<dbReference type="GO" id="GO:0004553">
    <property type="term" value="F:hydrolase activity, hydrolyzing O-glycosyl compounds"/>
    <property type="evidence" value="ECO:0007669"/>
    <property type="project" value="InterPro"/>
</dbReference>
<keyword evidence="1" id="KW-0732">Signal</keyword>
<keyword evidence="4" id="KW-1185">Reference proteome</keyword>
<evidence type="ECO:0000313" key="3">
    <source>
        <dbReference type="EMBL" id="MBC8595396.1"/>
    </source>
</evidence>
<proteinExistence type="predicted"/>
<feature type="chain" id="PRO_5038810334" description="Carbohydrate-binding domain-containing protein" evidence="1">
    <location>
        <begin position="21"/>
        <end position="1144"/>
    </location>
</feature>
<evidence type="ECO:0000259" key="2">
    <source>
        <dbReference type="Pfam" id="PF06452"/>
    </source>
</evidence>
<name>A0A926IRX2_9FIRM</name>
<dbReference type="GO" id="GO:0016052">
    <property type="term" value="P:carbohydrate catabolic process"/>
    <property type="evidence" value="ECO:0007669"/>
    <property type="project" value="InterPro"/>
</dbReference>
<dbReference type="AlphaFoldDB" id="A0A926IRX2"/>
<dbReference type="Pfam" id="PF06452">
    <property type="entry name" value="CBM9_1"/>
    <property type="match status" value="1"/>
</dbReference>
<sequence length="1144" mass="129245">MKKIFVLLFVLLMLSPAVYAEKCEVSVSVPKTFLSIQDFGKAYITVSVTNKGSENTEYDLSYEILNYENYGGEHKIGSLKVSADSTETLNVTDDFPKGSYEIQVTASNGDEKYTASTKMAVMEPSKPQFMDEYTRIGVHTSLAVADVTSTNLETSRKNAYIAVKFTETLGFMCVRYGQAIMWRYIESDDGEFKDYIVPMDYLNNIRAQSFLGIQPYRPSNGPGGEHGQTSKTPEQIQRNIDYMLKRLRNDYPKIKFFAEFGNEPDLNKYFPGNDKYGIMYLDLARHISLALNDETDDFSLVGGVTSGGNNAKQYLKYMYEQDGYKYFDGFSYHPYMKASTVDSRYDSFTEGYESASDGVGGWVQKKITEIGWDGKWVADESSRSHYERSEDVTKLYLKTYLHDIDTTIYYAAVSTGLGLQLGANDFEVATPTSIVAANCTKMLNAAQYVGEYPICENSQCAMFIRDGKPFMAVWIPGDETYTLKFNTPVTVEDMYGNITEKDVTEVVINSDVKYIYGFGLDYVFDTAYSVKEKVIEKLSEKYGGKFDKTVFDGLKALSADDIAKEPYEALQIFYNVGDRLIDDFINGKTNFELKELSEFLSDLNKQGEKIANVYGIAYGDKNLPVSGKYNEVKSEVKKLKDGEKHAQILYTEKMLEYSRIYYSKANDAKSRDYDVMRAPIANANSFLSERVAAWAEKILPFQKVDYTIGILSHALPTTANFYSLDEYVETEYEVYNERSIPIDGEIIVENGEGRQMGESIPLKLDADGYTKMTLKVYNDKSTKTSDRYLIKIVQNGEVLNERWFPITRQLAVKAELMQAEGTFDNLEHINVKVTNVTPYPVDGTVEITYLPEGWELEKMSESYTVGADETKIVSFKILLKKKVAFNNYVIGVKVSDTSGTEFLNVKKGLNFPFVVSTSKAIDIESFDGDISDWADAYPLYAGGIADAATKENWRKEDVGSITYMKHDNNYIYVMSTVYDSIYNQQFTGSNSWNGDSIQMYIDPLNNGGTSPQADDYQFYAAYTKNGNETGVMNVKAAEYTACNENIKVLRDNSLGISRYIIRIPYSSVQPLKPNDKFRFNACFNDSDIEVRHKVVEITDGLKVGGNGRAPSKYYEYTPCDPERAADTPFEDALVDITMRHSFVD</sequence>
<dbReference type="SUPFAM" id="SSF51445">
    <property type="entry name" value="(Trans)glycosidases"/>
    <property type="match status" value="1"/>
</dbReference>
<dbReference type="RefSeq" id="WP_262431098.1">
    <property type="nucleotide sequence ID" value="NZ_JACRTE010000001.1"/>
</dbReference>
<dbReference type="EMBL" id="JACRTE010000001">
    <property type="protein sequence ID" value="MBC8595396.1"/>
    <property type="molecule type" value="Genomic_DNA"/>
</dbReference>
<protein>
    <recommendedName>
        <fullName evidence="2">Carbohydrate-binding domain-containing protein</fullName>
    </recommendedName>
</protein>
<feature type="domain" description="Carbohydrate-binding" evidence="2">
    <location>
        <begin position="949"/>
        <end position="1099"/>
    </location>
</feature>
<gene>
    <name evidence="3" type="ORF">H8706_00740</name>
</gene>
<dbReference type="InterPro" id="IPR010502">
    <property type="entry name" value="Carb-bd_dom_fam9"/>
</dbReference>
<dbReference type="Gene3D" id="3.20.20.80">
    <property type="entry name" value="Glycosidases"/>
    <property type="match status" value="1"/>
</dbReference>
<comment type="caution">
    <text evidence="3">The sequence shown here is derived from an EMBL/GenBank/DDBJ whole genome shotgun (WGS) entry which is preliminary data.</text>
</comment>
<organism evidence="3 4">
    <name type="scientific">Qingrenia yutianensis</name>
    <dbReference type="NCBI Taxonomy" id="2763676"/>
    <lineage>
        <taxon>Bacteria</taxon>
        <taxon>Bacillati</taxon>
        <taxon>Bacillota</taxon>
        <taxon>Clostridia</taxon>
        <taxon>Eubacteriales</taxon>
        <taxon>Oscillospiraceae</taxon>
        <taxon>Qingrenia</taxon>
    </lineage>
</organism>
<dbReference type="GO" id="GO:0030246">
    <property type="term" value="F:carbohydrate binding"/>
    <property type="evidence" value="ECO:0007669"/>
    <property type="project" value="InterPro"/>
</dbReference>
<accession>A0A926IRX2</accession>
<dbReference type="InterPro" id="IPR017853">
    <property type="entry name" value="GH"/>
</dbReference>
<dbReference type="Gene3D" id="2.60.40.1190">
    <property type="match status" value="1"/>
</dbReference>
<dbReference type="SUPFAM" id="SSF49344">
    <property type="entry name" value="CBD9-like"/>
    <property type="match status" value="1"/>
</dbReference>